<reference evidence="1 2" key="1">
    <citation type="submission" date="2018-07" db="EMBL/GenBank/DDBJ databases">
        <title>The genomes of Aspergillus section Nigri reveals drivers in fungal speciation.</title>
        <authorList>
            <consortium name="DOE Joint Genome Institute"/>
            <person name="Vesth T.C."/>
            <person name="Nybo J."/>
            <person name="Theobald S."/>
            <person name="Brandl J."/>
            <person name="Frisvad J.C."/>
            <person name="Nielsen K.F."/>
            <person name="Lyhne E.K."/>
            <person name="Kogle M.E."/>
            <person name="Kuo A."/>
            <person name="Riley R."/>
            <person name="Clum A."/>
            <person name="Nolan M."/>
            <person name="Lipzen A."/>
            <person name="Salamov A."/>
            <person name="Henrissat B."/>
            <person name="Wiebenga A."/>
            <person name="De vries R.P."/>
            <person name="Grigoriev I.V."/>
            <person name="Mortensen U.H."/>
            <person name="Andersen M.R."/>
            <person name="Baker S.E."/>
        </authorList>
    </citation>
    <scope>NUCLEOTIDE SEQUENCE [LARGE SCALE GENOMIC DNA]</scope>
    <source>
        <strain evidence="1 2">CBS 139.54b</strain>
    </source>
</reference>
<organism evidence="1 2">
    <name type="scientific">Aspergillus welwitschiae</name>
    <dbReference type="NCBI Taxonomy" id="1341132"/>
    <lineage>
        <taxon>Eukaryota</taxon>
        <taxon>Fungi</taxon>
        <taxon>Dikarya</taxon>
        <taxon>Ascomycota</taxon>
        <taxon>Pezizomycotina</taxon>
        <taxon>Eurotiomycetes</taxon>
        <taxon>Eurotiomycetidae</taxon>
        <taxon>Eurotiales</taxon>
        <taxon>Aspergillaceae</taxon>
        <taxon>Aspergillus</taxon>
        <taxon>Aspergillus subgen. Circumdati</taxon>
    </lineage>
</organism>
<name>A0A3F3PWV3_9EURO</name>
<proteinExistence type="predicted"/>
<keyword evidence="2" id="KW-1185">Reference proteome</keyword>
<dbReference type="AlphaFoldDB" id="A0A3F3PWV3"/>
<evidence type="ECO:0000313" key="2">
    <source>
        <dbReference type="Proteomes" id="UP000253729"/>
    </source>
</evidence>
<dbReference type="GeneID" id="38144608"/>
<protein>
    <submittedName>
        <fullName evidence="1">Uncharacterized protein</fullName>
    </submittedName>
</protein>
<gene>
    <name evidence="1" type="ORF">BDQ94DRAFT_64740</name>
</gene>
<accession>A0A3F3PWV3</accession>
<sequence>MAASILGLEEIRLNLTIIACHRMVWSCLLSRSVLRIPPYSTSAFSLTVVVVPPRLYHGSPLFSHPRKIHWLLSYLSRYPVCLNLLLDVIIHPCHPASACQAPPGVAIARPPATKLVSNRRI</sequence>
<dbReference type="Proteomes" id="UP000253729">
    <property type="component" value="Unassembled WGS sequence"/>
</dbReference>
<dbReference type="EMBL" id="KZ852058">
    <property type="protein sequence ID" value="RDH30796.1"/>
    <property type="molecule type" value="Genomic_DNA"/>
</dbReference>
<evidence type="ECO:0000313" key="1">
    <source>
        <dbReference type="EMBL" id="RDH30796.1"/>
    </source>
</evidence>
<dbReference type="RefSeq" id="XP_026623818.1">
    <property type="nucleotide sequence ID" value="XM_026776252.1"/>
</dbReference>